<evidence type="ECO:0000313" key="4">
    <source>
        <dbReference type="EMBL" id="SCU95931.1"/>
    </source>
</evidence>
<dbReference type="SMART" id="SM00490">
    <property type="entry name" value="HELICc"/>
    <property type="match status" value="1"/>
</dbReference>
<feature type="domain" description="Helicase C-terminal" evidence="3">
    <location>
        <begin position="257"/>
        <end position="438"/>
    </location>
</feature>
<dbReference type="InterPro" id="IPR001650">
    <property type="entry name" value="Helicase_C-like"/>
</dbReference>
<sequence length="670" mass="76224">MFCRRALALYSPARLRVFQFLTIRSYAVISLRPYQQECIDKCVESINRGQKRIGVSLATGSGKTVIFSSLINQLRSASGHVKYRALVLVHRRELALQACKVLKTLFPHLDVQVEMGRAHCNIESADVIVASVQSLIRRLDRYDLKDIDLMIIDEAHHAAANSYQQILKHFGAADKTSPIPVIGFSATFERADNKALSSVMDEIVYHRGIIEMIDDKWLCEGRFTTVDVRLDLKDVSTTAGDFNLDGLSRVVNTREINKVVLHTYLQKKRDHKLKSTLLFGCDIKHIETLQELFQNNNINAQFVTAQTRQTERDSIVEDFKNGRIEVLMNCGIFTEGTDLPNVDSVFLCRPTRSRSLLVQMIGRGLRLHHTKDFCHIVDFVGASNVGVVSFPTLAGIDGTNVDLDEATMLDLEKIKEEMILKQREAELQQQKEHENELLIHQKFQELLKNSSAFDLTLTTFEDFLSFHKQTAMIGDQQALNYNSELGREMKYLRESTYPWVRFANDGWAMPLDMGHHLRIYKETGKTEAHTMYTLKLYTEFPYKVRQELGMRYKPQNVKKAHDLGVVAAAVDKIVQELKMSPEMSGKKYRKYAPWRLAPATPKQQALIKTKILNVLSKVGSKKAPVLSKSQIDIYLANLTKGEASNLLFATNLAPIYPIKALCRTVSYKFT</sequence>
<dbReference type="GO" id="GO:0005759">
    <property type="term" value="C:mitochondrial matrix"/>
    <property type="evidence" value="ECO:0007669"/>
    <property type="project" value="TreeGrafter"/>
</dbReference>
<dbReference type="InterPro" id="IPR027417">
    <property type="entry name" value="P-loop_NTPase"/>
</dbReference>
<name>A0A1G4JXZ8_9SACH</name>
<dbReference type="InterPro" id="IPR006935">
    <property type="entry name" value="Helicase/UvrB_N"/>
</dbReference>
<dbReference type="OrthoDB" id="16911at2759"/>
<dbReference type="GO" id="GO:0036121">
    <property type="term" value="F:double-stranded DNA helicase activity"/>
    <property type="evidence" value="ECO:0007669"/>
    <property type="project" value="TreeGrafter"/>
</dbReference>
<keyword evidence="1" id="KW-0347">Helicase</keyword>
<keyword evidence="1" id="KW-0378">Hydrolase</keyword>
<dbReference type="InterPro" id="IPR014001">
    <property type="entry name" value="Helicase_ATP-bd"/>
</dbReference>
<proteinExistence type="predicted"/>
<keyword evidence="1" id="KW-0547">Nucleotide-binding</keyword>
<keyword evidence="5" id="KW-1185">Reference proteome</keyword>
<dbReference type="GO" id="GO:0070125">
    <property type="term" value="P:mitochondrial translational elongation"/>
    <property type="evidence" value="ECO:0007669"/>
    <property type="project" value="TreeGrafter"/>
</dbReference>
<dbReference type="Pfam" id="PF04851">
    <property type="entry name" value="ResIII"/>
    <property type="match status" value="1"/>
</dbReference>
<dbReference type="PANTHER" id="PTHR47396">
    <property type="entry name" value="TYPE I RESTRICTION ENZYME ECOKI R PROTEIN"/>
    <property type="match status" value="1"/>
</dbReference>
<dbReference type="SUPFAM" id="SSF52540">
    <property type="entry name" value="P-loop containing nucleoside triphosphate hydrolases"/>
    <property type="match status" value="1"/>
</dbReference>
<evidence type="ECO:0000256" key="1">
    <source>
        <dbReference type="ARBA" id="ARBA00022806"/>
    </source>
</evidence>
<dbReference type="EMBL" id="LT598477">
    <property type="protein sequence ID" value="SCU95931.1"/>
    <property type="molecule type" value="Genomic_DNA"/>
</dbReference>
<dbReference type="CDD" id="cd18032">
    <property type="entry name" value="DEXHc_RE_I_III_res"/>
    <property type="match status" value="1"/>
</dbReference>
<dbReference type="CDD" id="cd18799">
    <property type="entry name" value="SF2_C_EcoAI-like"/>
    <property type="match status" value="1"/>
</dbReference>
<dbReference type="GO" id="GO:0032042">
    <property type="term" value="P:mitochondrial DNA metabolic process"/>
    <property type="evidence" value="ECO:0007669"/>
    <property type="project" value="TreeGrafter"/>
</dbReference>
<dbReference type="Gene3D" id="3.40.50.300">
    <property type="entry name" value="P-loop containing nucleotide triphosphate hydrolases"/>
    <property type="match status" value="2"/>
</dbReference>
<dbReference type="PROSITE" id="PS51194">
    <property type="entry name" value="HELICASE_CTER"/>
    <property type="match status" value="1"/>
</dbReference>
<dbReference type="GO" id="GO:0005524">
    <property type="term" value="F:ATP binding"/>
    <property type="evidence" value="ECO:0007669"/>
    <property type="project" value="InterPro"/>
</dbReference>
<feature type="domain" description="Helicase ATP-binding" evidence="2">
    <location>
        <begin position="44"/>
        <end position="206"/>
    </location>
</feature>
<dbReference type="GO" id="GO:0016787">
    <property type="term" value="F:hydrolase activity"/>
    <property type="evidence" value="ECO:0007669"/>
    <property type="project" value="InterPro"/>
</dbReference>
<reference evidence="5" key="1">
    <citation type="submission" date="2016-03" db="EMBL/GenBank/DDBJ databases">
        <authorList>
            <person name="Devillers Hugo."/>
        </authorList>
    </citation>
    <scope>NUCLEOTIDE SEQUENCE [LARGE SCALE GENOMIC DNA]</scope>
</reference>
<accession>A0A1G4JXZ8</accession>
<dbReference type="SMART" id="SM00487">
    <property type="entry name" value="DEXDc"/>
    <property type="match status" value="1"/>
</dbReference>
<organism evidence="4 5">
    <name type="scientific">Lachancea meyersii CBS 8951</name>
    <dbReference type="NCBI Taxonomy" id="1266667"/>
    <lineage>
        <taxon>Eukaryota</taxon>
        <taxon>Fungi</taxon>
        <taxon>Dikarya</taxon>
        <taxon>Ascomycota</taxon>
        <taxon>Saccharomycotina</taxon>
        <taxon>Saccharomycetes</taxon>
        <taxon>Saccharomycetales</taxon>
        <taxon>Saccharomycetaceae</taxon>
        <taxon>Lachancea</taxon>
    </lineage>
</organism>
<dbReference type="PANTHER" id="PTHR47396:SF1">
    <property type="entry name" value="ATP-DEPENDENT HELICASE IRC3-RELATED"/>
    <property type="match status" value="1"/>
</dbReference>
<evidence type="ECO:0000313" key="5">
    <source>
        <dbReference type="Proteomes" id="UP000191144"/>
    </source>
</evidence>
<evidence type="ECO:0000259" key="2">
    <source>
        <dbReference type="PROSITE" id="PS51192"/>
    </source>
</evidence>
<dbReference type="Proteomes" id="UP000191144">
    <property type="component" value="Chromosome F"/>
</dbReference>
<protein>
    <submittedName>
        <fullName evidence="4">LAME_0F14136g1_1</fullName>
    </submittedName>
</protein>
<gene>
    <name evidence="4" type="ORF">LAME_0F14136G</name>
</gene>
<dbReference type="InterPro" id="IPR050742">
    <property type="entry name" value="Helicase_Restrict-Modif_Enz"/>
</dbReference>
<dbReference type="Pfam" id="PF00271">
    <property type="entry name" value="Helicase_C"/>
    <property type="match status" value="1"/>
</dbReference>
<evidence type="ECO:0000259" key="3">
    <source>
        <dbReference type="PROSITE" id="PS51194"/>
    </source>
</evidence>
<dbReference type="GO" id="GO:0000403">
    <property type="term" value="F:Y-form DNA binding"/>
    <property type="evidence" value="ECO:0007669"/>
    <property type="project" value="TreeGrafter"/>
</dbReference>
<dbReference type="GO" id="GO:0061749">
    <property type="term" value="F:forked DNA-dependent helicase activity"/>
    <property type="evidence" value="ECO:0007669"/>
    <property type="project" value="TreeGrafter"/>
</dbReference>
<dbReference type="PROSITE" id="PS51192">
    <property type="entry name" value="HELICASE_ATP_BIND_1"/>
    <property type="match status" value="1"/>
</dbReference>
<keyword evidence="1" id="KW-0067">ATP-binding</keyword>
<dbReference type="AlphaFoldDB" id="A0A1G4JXZ8"/>